<dbReference type="RefSeq" id="WP_108127672.1">
    <property type="nucleotide sequence ID" value="NZ_QBKP01000002.1"/>
</dbReference>
<organism evidence="1 2">
    <name type="scientific">Gemmobacter caeni</name>
    <dbReference type="NCBI Taxonomy" id="589035"/>
    <lineage>
        <taxon>Bacteria</taxon>
        <taxon>Pseudomonadati</taxon>
        <taxon>Pseudomonadota</taxon>
        <taxon>Alphaproteobacteria</taxon>
        <taxon>Rhodobacterales</taxon>
        <taxon>Paracoccaceae</taxon>
        <taxon>Gemmobacter</taxon>
    </lineage>
</organism>
<keyword evidence="2" id="KW-1185">Reference proteome</keyword>
<dbReference type="EMBL" id="QBKP01000002">
    <property type="protein sequence ID" value="PTX52325.1"/>
    <property type="molecule type" value="Genomic_DNA"/>
</dbReference>
<dbReference type="OrthoDB" id="7867280at2"/>
<dbReference type="Proteomes" id="UP000244224">
    <property type="component" value="Unassembled WGS sequence"/>
</dbReference>
<accession>A0A2T6B8D2</accession>
<gene>
    <name evidence="1" type="ORF">C8N34_102104</name>
</gene>
<evidence type="ECO:0000313" key="1">
    <source>
        <dbReference type="EMBL" id="PTX52325.1"/>
    </source>
</evidence>
<proteinExistence type="predicted"/>
<sequence>MTQTTDPLDQPVNVNFKMTERDRRAFKIWCTQNGLTLTEGFHSGIALLRELRARLGPEPADVLLGLIEAADGFLIDKEREIRVERRGPDAWAVREGASVVNRDGGREHEPMPSSRDEAFIARTRFPLTEALKIARARAGVGE</sequence>
<evidence type="ECO:0000313" key="2">
    <source>
        <dbReference type="Proteomes" id="UP000244224"/>
    </source>
</evidence>
<comment type="caution">
    <text evidence="1">The sequence shown here is derived from an EMBL/GenBank/DDBJ whole genome shotgun (WGS) entry which is preliminary data.</text>
</comment>
<dbReference type="AlphaFoldDB" id="A0A2T6B8D2"/>
<name>A0A2T6B8D2_9RHOB</name>
<protein>
    <submittedName>
        <fullName evidence="1">Uncharacterized protein</fullName>
    </submittedName>
</protein>
<reference evidence="1 2" key="1">
    <citation type="submission" date="2018-04" db="EMBL/GenBank/DDBJ databases">
        <title>Genomic Encyclopedia of Archaeal and Bacterial Type Strains, Phase II (KMG-II): from individual species to whole genera.</title>
        <authorList>
            <person name="Goeker M."/>
        </authorList>
    </citation>
    <scope>NUCLEOTIDE SEQUENCE [LARGE SCALE GENOMIC DNA]</scope>
    <source>
        <strain evidence="1 2">DSM 21823</strain>
    </source>
</reference>